<protein>
    <recommendedName>
        <fullName evidence="1">AB hydrolase-1 domain-containing protein</fullName>
    </recommendedName>
</protein>
<dbReference type="PANTHER" id="PTHR43798">
    <property type="entry name" value="MONOACYLGLYCEROL LIPASE"/>
    <property type="match status" value="1"/>
</dbReference>
<feature type="domain" description="AB hydrolase-1" evidence="1">
    <location>
        <begin position="5"/>
        <end position="230"/>
    </location>
</feature>
<proteinExistence type="predicted"/>
<gene>
    <name evidence="2" type="ORF">G7Z17_g1977</name>
</gene>
<keyword evidence="3" id="KW-1185">Reference proteome</keyword>
<organism evidence="2 3">
    <name type="scientific">Cylindrodendrum hubeiense</name>
    <dbReference type="NCBI Taxonomy" id="595255"/>
    <lineage>
        <taxon>Eukaryota</taxon>
        <taxon>Fungi</taxon>
        <taxon>Dikarya</taxon>
        <taxon>Ascomycota</taxon>
        <taxon>Pezizomycotina</taxon>
        <taxon>Sordariomycetes</taxon>
        <taxon>Hypocreomycetidae</taxon>
        <taxon>Hypocreales</taxon>
        <taxon>Nectriaceae</taxon>
        <taxon>Cylindrodendrum</taxon>
    </lineage>
</organism>
<dbReference type="OrthoDB" id="8119704at2759"/>
<dbReference type="Gene3D" id="3.40.50.1820">
    <property type="entry name" value="alpha/beta hydrolase"/>
    <property type="match status" value="1"/>
</dbReference>
<dbReference type="AlphaFoldDB" id="A0A9P5HLT6"/>
<dbReference type="PANTHER" id="PTHR43798:SF5">
    <property type="entry name" value="MONOACYLGLYCEROL LIPASE ABHD6"/>
    <property type="match status" value="1"/>
</dbReference>
<evidence type="ECO:0000313" key="3">
    <source>
        <dbReference type="Proteomes" id="UP000722485"/>
    </source>
</evidence>
<dbReference type="InterPro" id="IPR050266">
    <property type="entry name" value="AB_hydrolase_sf"/>
</dbReference>
<dbReference type="InterPro" id="IPR000073">
    <property type="entry name" value="AB_hydrolase_1"/>
</dbReference>
<dbReference type="SUPFAM" id="SSF53474">
    <property type="entry name" value="alpha/beta-Hydrolases"/>
    <property type="match status" value="1"/>
</dbReference>
<dbReference type="Proteomes" id="UP000722485">
    <property type="component" value="Unassembled WGS sequence"/>
</dbReference>
<dbReference type="InterPro" id="IPR029058">
    <property type="entry name" value="AB_hydrolase_fold"/>
</dbReference>
<dbReference type="GO" id="GO:0047372">
    <property type="term" value="F:monoacylglycerol lipase activity"/>
    <property type="evidence" value="ECO:0007669"/>
    <property type="project" value="TreeGrafter"/>
</dbReference>
<dbReference type="GO" id="GO:0016020">
    <property type="term" value="C:membrane"/>
    <property type="evidence" value="ECO:0007669"/>
    <property type="project" value="TreeGrafter"/>
</dbReference>
<dbReference type="GO" id="GO:0046464">
    <property type="term" value="P:acylglycerol catabolic process"/>
    <property type="evidence" value="ECO:0007669"/>
    <property type="project" value="TreeGrafter"/>
</dbReference>
<sequence>MDHWDPAFVNRLAAKRHVILIDNAGIGRSEGQISDSAAGTAQVYIDAIRAIGFNQVDVLGFSLGGAVAQMVALNAPDLVRRLVLASTAPSVGEGLVLPDFTAFGKLKEAETLEQHKSAFLGGFFASTEKNQAIGQAAWQRITSARRYRNGFVDVHEEDKQADAFTRFLNPDQSSSGSYDRLHELKLPVLVINGGDDILMPTENSLLLFKKLKGSAGQLHLFPDSGHGFLFQYPENASSVINNFLDQ</sequence>
<dbReference type="EMBL" id="JAANBB010000018">
    <property type="protein sequence ID" value="KAF7555711.1"/>
    <property type="molecule type" value="Genomic_DNA"/>
</dbReference>
<accession>A0A9P5HLT6</accession>
<reference evidence="2" key="1">
    <citation type="submission" date="2020-03" db="EMBL/GenBank/DDBJ databases">
        <title>Draft Genome Sequence of Cylindrodendrum hubeiense.</title>
        <authorList>
            <person name="Buettner E."/>
            <person name="Kellner H."/>
        </authorList>
    </citation>
    <scope>NUCLEOTIDE SEQUENCE</scope>
    <source>
        <strain evidence="2">IHI 201604</strain>
    </source>
</reference>
<name>A0A9P5HLT6_9HYPO</name>
<dbReference type="PRINTS" id="PR00111">
    <property type="entry name" value="ABHYDROLASE"/>
</dbReference>
<evidence type="ECO:0000259" key="1">
    <source>
        <dbReference type="Pfam" id="PF00561"/>
    </source>
</evidence>
<dbReference type="Pfam" id="PF00561">
    <property type="entry name" value="Abhydrolase_1"/>
    <property type="match status" value="1"/>
</dbReference>
<comment type="caution">
    <text evidence="2">The sequence shown here is derived from an EMBL/GenBank/DDBJ whole genome shotgun (WGS) entry which is preliminary data.</text>
</comment>
<evidence type="ECO:0000313" key="2">
    <source>
        <dbReference type="EMBL" id="KAF7555711.1"/>
    </source>
</evidence>